<organism evidence="1 2">
    <name type="scientific">Smallanthus sonchifolius</name>
    <dbReference type="NCBI Taxonomy" id="185202"/>
    <lineage>
        <taxon>Eukaryota</taxon>
        <taxon>Viridiplantae</taxon>
        <taxon>Streptophyta</taxon>
        <taxon>Embryophyta</taxon>
        <taxon>Tracheophyta</taxon>
        <taxon>Spermatophyta</taxon>
        <taxon>Magnoliopsida</taxon>
        <taxon>eudicotyledons</taxon>
        <taxon>Gunneridae</taxon>
        <taxon>Pentapetalae</taxon>
        <taxon>asterids</taxon>
        <taxon>campanulids</taxon>
        <taxon>Asterales</taxon>
        <taxon>Asteraceae</taxon>
        <taxon>Asteroideae</taxon>
        <taxon>Heliantheae alliance</taxon>
        <taxon>Millerieae</taxon>
        <taxon>Smallanthus</taxon>
    </lineage>
</organism>
<reference evidence="2" key="1">
    <citation type="journal article" date="2022" name="Mol. Ecol. Resour.">
        <title>The genomes of chicory, endive, great burdock and yacon provide insights into Asteraceae palaeo-polyploidization history and plant inulin production.</title>
        <authorList>
            <person name="Fan W."/>
            <person name="Wang S."/>
            <person name="Wang H."/>
            <person name="Wang A."/>
            <person name="Jiang F."/>
            <person name="Liu H."/>
            <person name="Zhao H."/>
            <person name="Xu D."/>
            <person name="Zhang Y."/>
        </authorList>
    </citation>
    <scope>NUCLEOTIDE SEQUENCE [LARGE SCALE GENOMIC DNA]</scope>
    <source>
        <strain evidence="2">cv. Yunnan</strain>
    </source>
</reference>
<dbReference type="EMBL" id="CM042036">
    <property type="protein sequence ID" value="KAI3743732.1"/>
    <property type="molecule type" value="Genomic_DNA"/>
</dbReference>
<evidence type="ECO:0000313" key="2">
    <source>
        <dbReference type="Proteomes" id="UP001056120"/>
    </source>
</evidence>
<reference evidence="1 2" key="2">
    <citation type="journal article" date="2022" name="Mol. Ecol. Resour.">
        <title>The genomes of chicory, endive, great burdock and yacon provide insights into Asteraceae paleo-polyploidization history and plant inulin production.</title>
        <authorList>
            <person name="Fan W."/>
            <person name="Wang S."/>
            <person name="Wang H."/>
            <person name="Wang A."/>
            <person name="Jiang F."/>
            <person name="Liu H."/>
            <person name="Zhao H."/>
            <person name="Xu D."/>
            <person name="Zhang Y."/>
        </authorList>
    </citation>
    <scope>NUCLEOTIDE SEQUENCE [LARGE SCALE GENOMIC DNA]</scope>
    <source>
        <strain evidence="2">cv. Yunnan</strain>
        <tissue evidence="1">Leaves</tissue>
    </source>
</reference>
<comment type="caution">
    <text evidence="1">The sequence shown here is derived from an EMBL/GenBank/DDBJ whole genome shotgun (WGS) entry which is preliminary data.</text>
</comment>
<sequence>MMVPILSRRNPEIQLIIIYTVLTSKSSPASIFCFRAHNHSLAYYGSCCHCHSSVAADAPVTASAFLSPGGSSHGRALGHQSESSPRGSSHGRGRGHQLESSRGGISHGRGRGHQLESSPGGISHGRGRADTSYGGGGSRPGGQGDLLGDMDTTLQPDFRYGFETTTDHVQSHDGDGFDGEDSGVDEIDDVIDAYNHRLKSLVVELNKDKTDARFTFINTAGILFPQGELSIRTPTCCQLTGDWACTLNSVPCPIRSVSTYFDALHPTELPNMVIATRSYKALLPTDAYPYNIHHLTKV</sequence>
<proteinExistence type="predicted"/>
<gene>
    <name evidence="1" type="ORF">L1987_56797</name>
</gene>
<dbReference type="Proteomes" id="UP001056120">
    <property type="component" value="Linkage Group LG19"/>
</dbReference>
<keyword evidence="2" id="KW-1185">Reference proteome</keyword>
<name>A0ACB9DB30_9ASTR</name>
<accession>A0ACB9DB30</accession>
<evidence type="ECO:0000313" key="1">
    <source>
        <dbReference type="EMBL" id="KAI3743732.1"/>
    </source>
</evidence>
<protein>
    <submittedName>
        <fullName evidence="1">Uncharacterized protein</fullName>
    </submittedName>
</protein>